<organism evidence="1 2">
    <name type="scientific">Cuscuta europaea</name>
    <name type="common">European dodder</name>
    <dbReference type="NCBI Taxonomy" id="41803"/>
    <lineage>
        <taxon>Eukaryota</taxon>
        <taxon>Viridiplantae</taxon>
        <taxon>Streptophyta</taxon>
        <taxon>Embryophyta</taxon>
        <taxon>Tracheophyta</taxon>
        <taxon>Spermatophyta</taxon>
        <taxon>Magnoliopsida</taxon>
        <taxon>eudicotyledons</taxon>
        <taxon>Gunneridae</taxon>
        <taxon>Pentapetalae</taxon>
        <taxon>asterids</taxon>
        <taxon>lamiids</taxon>
        <taxon>Solanales</taxon>
        <taxon>Convolvulaceae</taxon>
        <taxon>Cuscuteae</taxon>
        <taxon>Cuscuta</taxon>
        <taxon>Cuscuta subgen. Cuscuta</taxon>
    </lineage>
</organism>
<protein>
    <submittedName>
        <fullName evidence="1">Uncharacterized protein</fullName>
    </submittedName>
</protein>
<evidence type="ECO:0000313" key="1">
    <source>
        <dbReference type="EMBL" id="CAH9067319.1"/>
    </source>
</evidence>
<dbReference type="EMBL" id="CAMAPE010000005">
    <property type="protein sequence ID" value="CAH9067319.1"/>
    <property type="molecule type" value="Genomic_DNA"/>
</dbReference>
<gene>
    <name evidence="1" type="ORF">CEURO_LOCUS2515</name>
</gene>
<proteinExistence type="predicted"/>
<dbReference type="AlphaFoldDB" id="A0A9P0YL51"/>
<name>A0A9P0YL51_CUSEU</name>
<dbReference type="Gene3D" id="3.40.50.2000">
    <property type="entry name" value="Glycogen Phosphorylase B"/>
    <property type="match status" value="1"/>
</dbReference>
<accession>A0A9P0YL51</accession>
<reference evidence="1" key="1">
    <citation type="submission" date="2022-07" db="EMBL/GenBank/DDBJ databases">
        <authorList>
            <person name="Macas J."/>
            <person name="Novak P."/>
            <person name="Neumann P."/>
        </authorList>
    </citation>
    <scope>NUCLEOTIDE SEQUENCE</scope>
</reference>
<comment type="caution">
    <text evidence="1">The sequence shown here is derived from an EMBL/GenBank/DDBJ whole genome shotgun (WGS) entry which is preliminary data.</text>
</comment>
<dbReference type="Proteomes" id="UP001152484">
    <property type="component" value="Unassembled WGS sequence"/>
</dbReference>
<evidence type="ECO:0000313" key="2">
    <source>
        <dbReference type="Proteomes" id="UP001152484"/>
    </source>
</evidence>
<keyword evidence="2" id="KW-1185">Reference proteome</keyword>
<sequence length="111" mass="12578">MEVGRAGGLRVAAFFSQMAYVCSIHYQNMLEREREFKSSEAVCLSCLPVMDSGNLPSYSYFGDIAEEVAVFAGNQASNMHKADWCLFNTFDALEHEWWIVQGNSSRTYMIN</sequence>